<feature type="compositionally biased region" description="Low complexity" evidence="5">
    <location>
        <begin position="1368"/>
        <end position="1387"/>
    </location>
</feature>
<comment type="caution">
    <text evidence="8">The sequence shown here is derived from an EMBL/GenBank/DDBJ whole genome shotgun (WGS) entry which is preliminary data.</text>
</comment>
<evidence type="ECO:0000256" key="4">
    <source>
        <dbReference type="ARBA" id="ARBA00060746"/>
    </source>
</evidence>
<reference evidence="8 9" key="1">
    <citation type="submission" date="2018-10" db="EMBL/GenBank/DDBJ databases">
        <title>A high-quality apple genome assembly.</title>
        <authorList>
            <person name="Hu J."/>
        </authorList>
    </citation>
    <scope>NUCLEOTIDE SEQUENCE [LARGE SCALE GENOMIC DNA]</scope>
    <source>
        <strain evidence="9">cv. HFTH1</strain>
        <tissue evidence="8">Young leaf</tissue>
    </source>
</reference>
<evidence type="ECO:0008006" key="10">
    <source>
        <dbReference type="Google" id="ProtNLM"/>
    </source>
</evidence>
<dbReference type="PROSITE" id="PS50004">
    <property type="entry name" value="C2"/>
    <property type="match status" value="1"/>
</dbReference>
<dbReference type="SUPFAM" id="SSF63748">
    <property type="entry name" value="Tudor/PWWP/MBT"/>
    <property type="match status" value="1"/>
</dbReference>
<feature type="region of interest" description="Disordered" evidence="5">
    <location>
        <begin position="983"/>
        <end position="1005"/>
    </location>
</feature>
<feature type="region of interest" description="Disordered" evidence="5">
    <location>
        <begin position="726"/>
        <end position="796"/>
    </location>
</feature>
<dbReference type="InterPro" id="IPR035892">
    <property type="entry name" value="C2_domain_sf"/>
</dbReference>
<feature type="region of interest" description="Disordered" evidence="5">
    <location>
        <begin position="376"/>
        <end position="416"/>
    </location>
</feature>
<feature type="region of interest" description="Disordered" evidence="5">
    <location>
        <begin position="1"/>
        <end position="70"/>
    </location>
</feature>
<sequence>MNSDFGLDGKSDATGEAEEARARVSEGGVGEDGARVSPMELDSGSETGRRSEEDRARVSTESEVGNVDKVMESKGSGIQVDRTRVEVSFNDDEDDVFDISRVEIDDDSDKFEAHSGEHPSLLSEFDEFVANEKSGMALGTTRALSYGFEVGDMVWGKVKSHPWWPGHIFNEALATSQVRRTRREGYVLVAFFGDNSYGWFDPAELIPFDPHYAEKSRQTSHRGFLKAVEEAVDEANRRCGVGLACKCRNAYNFRSTSVQGYFVVDVPDYEPGAVYSENQIRKARDSFKPIEILSFVKQLALSPLGDDQKSLSFNKSKATAFSFRKAVFEEYDETYAQAFGAHPGRPSRTLAPAPTRAALSGPLVIAEVLGGRKTATKPMKVKDHSKRDKYLFKRRDEPGNSKIHQTSQGQASSSAPSAVLEGSIALADDNYMLQKRVPDVSGKEAVIIDQPPNSSLTTRDVTVDAKPSLAKGRGDLQVVKEGDGDVGPTTTGYVDLLGEGTKQRTVDGTSQPLKQEGEGVFEVKYEESEKLSGSFENLQQPSNSLKKEEGGYERGVGDPLPIEAKSLGGKKAAGGVKKLKVLKRPAEDLDTKDSMMGDKKKKKKKKQLSAEASVRNQQKPMTSGKVLPSGSKEAGNANHVGLAPREDTPVEHKKDVTSSSNLSESVGKLPIHVLENVQLELSQLVSDLKALALDPFHGIETNSPTIVRQFFLHFRSLVYQKSLVLSPPSETEPVEGRSSKSSSGVKASDISPTEQVRDLSSSKPAKPMFRSDDPTIAGRKRAPSDRQGDIAAKRNKKITDIRTLAAEKKAIQRPPIDSKRVEAKESATPVMRKSLKPGFAKKADLASKAVEPTMLVLKFPPKISLPSPAELKAKFARFGPMDQSGLRVFWKSSTCRVVFLYKSDAHAAFKFATANSSLFGNFSVRCQIREVGEVPEFDKGDNPRDTPRAKDPLVGQSPALASALRQQQRQAQQSAVQLKSILKKSSGEESAGGQVTGGNGNSKGTARVKFMLGREETSRTTTSDQFMMPGNRNNNFNKNNNSASFADVDGAPSSTSSIAMDFNTSRNFQKVNPPPTFSSPLPPLLPNPPGPPPQYANPPPHSNFPQHSEMAPPRNTSHNLNAPPTAFPSTPTSTVDISQQMLSLLISCSDVVSNVQGLLGYLPSQEIQFHPTIAMDCRPLEVIIDSANGLKDVNLFSKMDVYALVSVAGDPRKRKQKTKTPVVKDGGTNPQWNSYPIKFTVDEAALLHNRLTLNIKLVSERTLGDTKIGKVKIPLKELLDSMGGGDAQKKQIKHVSYSVRSSSGKPKGTINFGYKFGDKFSVPEPQKRSHEPVMAYPVGHPGSSSGYPPAQAYPYPPPGAYPPPPHQQPGYGYAPPPQAGYGYPPQPGYGYPPQQVVRPQKPKRGGGNMALGVGAGLLGGLLIGDMISDVGEMGAYDGGFGGDDFGGGFDF</sequence>
<dbReference type="SMART" id="SM00293">
    <property type="entry name" value="PWWP"/>
    <property type="match status" value="1"/>
</dbReference>
<feature type="compositionally biased region" description="Basic and acidic residues" evidence="5">
    <location>
        <begin position="7"/>
        <end position="24"/>
    </location>
</feature>
<evidence type="ECO:0000256" key="2">
    <source>
        <dbReference type="ARBA" id="ARBA00023163"/>
    </source>
</evidence>
<dbReference type="GO" id="GO:0040029">
    <property type="term" value="P:epigenetic regulation of gene expression"/>
    <property type="evidence" value="ECO:0007669"/>
    <property type="project" value="UniProtKB-ARBA"/>
</dbReference>
<dbReference type="CDD" id="cd05162">
    <property type="entry name" value="PWWP"/>
    <property type="match status" value="1"/>
</dbReference>
<evidence type="ECO:0000313" key="8">
    <source>
        <dbReference type="EMBL" id="RXH82262.1"/>
    </source>
</evidence>
<dbReference type="Gene3D" id="2.60.40.150">
    <property type="entry name" value="C2 domain"/>
    <property type="match status" value="1"/>
</dbReference>
<dbReference type="Gene3D" id="2.30.30.140">
    <property type="match status" value="1"/>
</dbReference>
<feature type="compositionally biased region" description="Basic and acidic residues" evidence="5">
    <location>
        <begin position="782"/>
        <end position="796"/>
    </location>
</feature>
<evidence type="ECO:0000259" key="6">
    <source>
        <dbReference type="PROSITE" id="PS50004"/>
    </source>
</evidence>
<dbReference type="Proteomes" id="UP000290289">
    <property type="component" value="Chromosome 12"/>
</dbReference>
<dbReference type="FunFam" id="2.30.30.140:FF:000115">
    <property type="entry name" value="Tudor/PWWP/MBT superfamily protein"/>
    <property type="match status" value="1"/>
</dbReference>
<feature type="compositionally biased region" description="Basic and acidic residues" evidence="5">
    <location>
        <begin position="47"/>
        <end position="60"/>
    </location>
</feature>
<dbReference type="Pfam" id="PF00168">
    <property type="entry name" value="C2"/>
    <property type="match status" value="1"/>
</dbReference>
<organism evidence="8 9">
    <name type="scientific">Malus domestica</name>
    <name type="common">Apple</name>
    <name type="synonym">Pyrus malus</name>
    <dbReference type="NCBI Taxonomy" id="3750"/>
    <lineage>
        <taxon>Eukaryota</taxon>
        <taxon>Viridiplantae</taxon>
        <taxon>Streptophyta</taxon>
        <taxon>Embryophyta</taxon>
        <taxon>Tracheophyta</taxon>
        <taxon>Spermatophyta</taxon>
        <taxon>Magnoliopsida</taxon>
        <taxon>eudicotyledons</taxon>
        <taxon>Gunneridae</taxon>
        <taxon>Pentapetalae</taxon>
        <taxon>rosids</taxon>
        <taxon>fabids</taxon>
        <taxon>Rosales</taxon>
        <taxon>Rosaceae</taxon>
        <taxon>Amygdaloideae</taxon>
        <taxon>Maleae</taxon>
        <taxon>Malus</taxon>
    </lineage>
</organism>
<dbReference type="SMART" id="SM00239">
    <property type="entry name" value="C2"/>
    <property type="match status" value="1"/>
</dbReference>
<proteinExistence type="inferred from homology"/>
<feature type="region of interest" description="Disordered" evidence="5">
    <location>
        <begin position="531"/>
        <end position="559"/>
    </location>
</feature>
<feature type="compositionally biased region" description="Low complexity" evidence="5">
    <location>
        <begin position="1122"/>
        <end position="1133"/>
    </location>
</feature>
<dbReference type="Pfam" id="PF00855">
    <property type="entry name" value="PWWP"/>
    <property type="match status" value="1"/>
</dbReference>
<feature type="region of interest" description="Disordered" evidence="5">
    <location>
        <begin position="935"/>
        <end position="954"/>
    </location>
</feature>
<evidence type="ECO:0000313" key="9">
    <source>
        <dbReference type="Proteomes" id="UP000290289"/>
    </source>
</evidence>
<feature type="compositionally biased region" description="Pro residues" evidence="5">
    <location>
        <begin position="1072"/>
        <end position="1102"/>
    </location>
</feature>
<feature type="compositionally biased region" description="Basic and acidic residues" evidence="5">
    <location>
        <begin position="935"/>
        <end position="951"/>
    </location>
</feature>
<dbReference type="GO" id="GO:0006952">
    <property type="term" value="P:defense response"/>
    <property type="evidence" value="ECO:0007669"/>
    <property type="project" value="InterPro"/>
</dbReference>
<dbReference type="EMBL" id="RDQH01000338">
    <property type="protein sequence ID" value="RXH82262.1"/>
    <property type="molecule type" value="Genomic_DNA"/>
</dbReference>
<keyword evidence="1" id="KW-0805">Transcription regulation</keyword>
<feature type="compositionally biased region" description="Polar residues" evidence="5">
    <location>
        <begin position="752"/>
        <end position="763"/>
    </location>
</feature>
<keyword evidence="9" id="KW-1185">Reference proteome</keyword>
<dbReference type="CDD" id="cd04051">
    <property type="entry name" value="C2_SRC2_like"/>
    <property type="match status" value="1"/>
</dbReference>
<feature type="compositionally biased region" description="Basic and acidic residues" evidence="5">
    <location>
        <begin position="545"/>
        <end position="556"/>
    </location>
</feature>
<feature type="compositionally biased region" description="Basic and acidic residues" evidence="5">
    <location>
        <begin position="587"/>
        <end position="598"/>
    </location>
</feature>
<accession>A0A498IJW2</accession>
<keyword evidence="3" id="KW-0539">Nucleus</keyword>
<dbReference type="InterPro" id="IPR052657">
    <property type="entry name" value="PDP_family_Arabidopsis"/>
</dbReference>
<feature type="compositionally biased region" description="Polar residues" evidence="5">
    <location>
        <begin position="534"/>
        <end position="544"/>
    </location>
</feature>
<name>A0A498IJW2_MALDO</name>
<feature type="compositionally biased region" description="Low complexity" evidence="5">
    <location>
        <begin position="739"/>
        <end position="751"/>
    </location>
</feature>
<dbReference type="SUPFAM" id="SSF49562">
    <property type="entry name" value="C2 domain (Calcium/lipid-binding domain, CaLB)"/>
    <property type="match status" value="1"/>
</dbReference>
<feature type="compositionally biased region" description="Pro residues" evidence="5">
    <location>
        <begin position="1354"/>
        <end position="1367"/>
    </location>
</feature>
<evidence type="ECO:0000256" key="3">
    <source>
        <dbReference type="ARBA" id="ARBA00023242"/>
    </source>
</evidence>
<feature type="region of interest" description="Disordered" evidence="5">
    <location>
        <begin position="1338"/>
        <end position="1387"/>
    </location>
</feature>
<dbReference type="GO" id="GO:0035098">
    <property type="term" value="C:ESC/E(Z) complex"/>
    <property type="evidence" value="ECO:0007669"/>
    <property type="project" value="UniProtKB-ARBA"/>
</dbReference>
<feature type="compositionally biased region" description="Low complexity" evidence="5">
    <location>
        <begin position="405"/>
        <end position="416"/>
    </location>
</feature>
<evidence type="ECO:0000256" key="5">
    <source>
        <dbReference type="SAM" id="MobiDB-lite"/>
    </source>
</evidence>
<evidence type="ECO:0000256" key="1">
    <source>
        <dbReference type="ARBA" id="ARBA00023015"/>
    </source>
</evidence>
<dbReference type="PROSITE" id="PS50812">
    <property type="entry name" value="PWWP"/>
    <property type="match status" value="1"/>
</dbReference>
<feature type="compositionally biased region" description="Basic and acidic residues" evidence="5">
    <location>
        <begin position="644"/>
        <end position="656"/>
    </location>
</feature>
<feature type="domain" description="PWWP" evidence="7">
    <location>
        <begin position="150"/>
        <end position="211"/>
    </location>
</feature>
<dbReference type="GO" id="GO:2000028">
    <property type="term" value="P:regulation of photoperiodism, flowering"/>
    <property type="evidence" value="ECO:0007669"/>
    <property type="project" value="UniProtKB-ARBA"/>
</dbReference>
<feature type="compositionally biased region" description="Basic and acidic residues" evidence="5">
    <location>
        <begin position="380"/>
        <end position="399"/>
    </location>
</feature>
<dbReference type="InterPro" id="IPR000008">
    <property type="entry name" value="C2_dom"/>
</dbReference>
<comment type="similarity">
    <text evidence="4">Belongs to the PDP family.</text>
</comment>
<dbReference type="STRING" id="3750.A0A498IJW2"/>
<keyword evidence="2" id="KW-0804">Transcription</keyword>
<dbReference type="InterPro" id="IPR044750">
    <property type="entry name" value="C2_SRC2/BAP"/>
</dbReference>
<protein>
    <recommendedName>
        <fullName evidence="10">PWWP domain-containing protein</fullName>
    </recommendedName>
</protein>
<feature type="domain" description="C2" evidence="6">
    <location>
        <begin position="1163"/>
        <end position="1289"/>
    </location>
</feature>
<dbReference type="PANTHER" id="PTHR10688">
    <property type="entry name" value="PWWP DOMAIN-CONTAINING PROTEIN"/>
    <property type="match status" value="1"/>
</dbReference>
<dbReference type="GO" id="GO:0006355">
    <property type="term" value="P:regulation of DNA-templated transcription"/>
    <property type="evidence" value="ECO:0007669"/>
    <property type="project" value="UniProtKB-ARBA"/>
</dbReference>
<dbReference type="InterPro" id="IPR000313">
    <property type="entry name" value="PWWP_dom"/>
</dbReference>
<gene>
    <name evidence="8" type="ORF">DVH24_036603</name>
</gene>
<feature type="region of interest" description="Disordered" evidence="5">
    <location>
        <begin position="587"/>
        <end position="662"/>
    </location>
</feature>
<feature type="region of interest" description="Disordered" evidence="5">
    <location>
        <begin position="1066"/>
        <end position="1133"/>
    </location>
</feature>
<evidence type="ECO:0000259" key="7">
    <source>
        <dbReference type="PROSITE" id="PS50812"/>
    </source>
</evidence>
<dbReference type="PANTHER" id="PTHR10688:SF5">
    <property type="entry name" value="PWWP DOMAIN-CONTAINING PROTEIN 1-RELATED"/>
    <property type="match status" value="1"/>
</dbReference>